<dbReference type="Gene3D" id="1.25.40.990">
    <property type="match status" value="1"/>
</dbReference>
<reference evidence="1" key="1">
    <citation type="submission" date="2021-03" db="EMBL/GenBank/DDBJ databases">
        <authorList>
            <person name="Li Z."/>
            <person name="Yang C."/>
        </authorList>
    </citation>
    <scope>NUCLEOTIDE SEQUENCE</scope>
    <source>
        <strain evidence="1">Dzin_1.0</strain>
        <tissue evidence="1">Leaf</tissue>
    </source>
</reference>
<sequence>MDPALTEVTQLFGRFKAAFLRNDFGTCANLLAQLKVLLTKFPSLPPSFQVTPNAVQELSIASNMLNS</sequence>
<evidence type="ECO:0000313" key="2">
    <source>
        <dbReference type="Proteomes" id="UP001085076"/>
    </source>
</evidence>
<organism evidence="1 2">
    <name type="scientific">Dioscorea zingiberensis</name>
    <dbReference type="NCBI Taxonomy" id="325984"/>
    <lineage>
        <taxon>Eukaryota</taxon>
        <taxon>Viridiplantae</taxon>
        <taxon>Streptophyta</taxon>
        <taxon>Embryophyta</taxon>
        <taxon>Tracheophyta</taxon>
        <taxon>Spermatophyta</taxon>
        <taxon>Magnoliopsida</taxon>
        <taxon>Liliopsida</taxon>
        <taxon>Dioscoreales</taxon>
        <taxon>Dioscoreaceae</taxon>
        <taxon>Dioscorea</taxon>
    </lineage>
</organism>
<dbReference type="InterPro" id="IPR006746">
    <property type="entry name" value="26S_Psome_Rpn12"/>
</dbReference>
<name>A0A9D5CN10_9LILI</name>
<dbReference type="Proteomes" id="UP001085076">
    <property type="component" value="Miscellaneous, Linkage group lg04"/>
</dbReference>
<dbReference type="PANTHER" id="PTHR12387">
    <property type="entry name" value="26S PROTEASOME NON-ATPASE REGULATORY SUBUNIT 8"/>
    <property type="match status" value="1"/>
</dbReference>
<accession>A0A9D5CN10</accession>
<dbReference type="GO" id="GO:0043161">
    <property type="term" value="P:proteasome-mediated ubiquitin-dependent protein catabolic process"/>
    <property type="evidence" value="ECO:0007669"/>
    <property type="project" value="TreeGrafter"/>
</dbReference>
<keyword evidence="2" id="KW-1185">Reference proteome</keyword>
<evidence type="ECO:0000313" key="1">
    <source>
        <dbReference type="EMBL" id="KAJ0975387.1"/>
    </source>
</evidence>
<dbReference type="GO" id="GO:0005829">
    <property type="term" value="C:cytosol"/>
    <property type="evidence" value="ECO:0007669"/>
    <property type="project" value="TreeGrafter"/>
</dbReference>
<dbReference type="GO" id="GO:0005634">
    <property type="term" value="C:nucleus"/>
    <property type="evidence" value="ECO:0007669"/>
    <property type="project" value="TreeGrafter"/>
</dbReference>
<dbReference type="OrthoDB" id="605775at2759"/>
<comment type="caution">
    <text evidence="1">The sequence shown here is derived from an EMBL/GenBank/DDBJ whole genome shotgun (WGS) entry which is preliminary data.</text>
</comment>
<dbReference type="GO" id="GO:0008541">
    <property type="term" value="C:proteasome regulatory particle, lid subcomplex"/>
    <property type="evidence" value="ECO:0007669"/>
    <property type="project" value="TreeGrafter"/>
</dbReference>
<reference evidence="1" key="2">
    <citation type="journal article" date="2022" name="Hortic Res">
        <title>The genome of Dioscorea zingiberensis sheds light on the biosynthesis, origin and evolution of the medicinally important diosgenin saponins.</title>
        <authorList>
            <person name="Li Y."/>
            <person name="Tan C."/>
            <person name="Li Z."/>
            <person name="Guo J."/>
            <person name="Li S."/>
            <person name="Chen X."/>
            <person name="Wang C."/>
            <person name="Dai X."/>
            <person name="Yang H."/>
            <person name="Song W."/>
            <person name="Hou L."/>
            <person name="Xu J."/>
            <person name="Tong Z."/>
            <person name="Xu A."/>
            <person name="Yuan X."/>
            <person name="Wang W."/>
            <person name="Yang Q."/>
            <person name="Chen L."/>
            <person name="Sun Z."/>
            <person name="Wang K."/>
            <person name="Pan B."/>
            <person name="Chen J."/>
            <person name="Bao Y."/>
            <person name="Liu F."/>
            <person name="Qi X."/>
            <person name="Gang D.R."/>
            <person name="Wen J."/>
            <person name="Li J."/>
        </authorList>
    </citation>
    <scope>NUCLEOTIDE SEQUENCE</scope>
    <source>
        <strain evidence="1">Dzin_1.0</strain>
    </source>
</reference>
<dbReference type="EMBL" id="JAGGNH010000004">
    <property type="protein sequence ID" value="KAJ0975387.1"/>
    <property type="molecule type" value="Genomic_DNA"/>
</dbReference>
<dbReference type="PANTHER" id="PTHR12387:SF0">
    <property type="entry name" value="26S PROTEASOME NON-ATPASE REGULATORY SUBUNIT 8"/>
    <property type="match status" value="1"/>
</dbReference>
<dbReference type="AlphaFoldDB" id="A0A9D5CN10"/>
<proteinExistence type="predicted"/>
<protein>
    <submittedName>
        <fullName evidence="1">Uncharacterized protein</fullName>
    </submittedName>
</protein>
<gene>
    <name evidence="1" type="ORF">J5N97_017352</name>
</gene>